<dbReference type="SMART" id="SM00220">
    <property type="entry name" value="S_TKc"/>
    <property type="match status" value="1"/>
</dbReference>
<dbReference type="InterPro" id="IPR017441">
    <property type="entry name" value="Protein_kinase_ATP_BS"/>
</dbReference>
<reference evidence="4 5" key="1">
    <citation type="journal article" date="2022" name="bioRxiv">
        <title>Genomics of Preaxostyla Flagellates Illuminates Evolutionary Transitions and the Path Towards Mitochondrial Loss.</title>
        <authorList>
            <person name="Novak L.V.F."/>
            <person name="Treitli S.C."/>
            <person name="Pyrih J."/>
            <person name="Halakuc P."/>
            <person name="Pipaliya S.V."/>
            <person name="Vacek V."/>
            <person name="Brzon O."/>
            <person name="Soukal P."/>
            <person name="Eme L."/>
            <person name="Dacks J.B."/>
            <person name="Karnkowska A."/>
            <person name="Elias M."/>
            <person name="Hampl V."/>
        </authorList>
    </citation>
    <scope>NUCLEOTIDE SEQUENCE [LARGE SCALE GENOMIC DNA]</scope>
    <source>
        <strain evidence="4">NAU3</strain>
        <tissue evidence="4">Gut</tissue>
    </source>
</reference>
<dbReference type="Gene3D" id="1.10.510.10">
    <property type="entry name" value="Transferase(Phosphotransferase) domain 1"/>
    <property type="match status" value="1"/>
</dbReference>
<comment type="caution">
    <text evidence="4">The sequence shown here is derived from an EMBL/GenBank/DDBJ whole genome shotgun (WGS) entry which is preliminary data.</text>
</comment>
<gene>
    <name evidence="4" type="ORF">BLNAU_13676</name>
</gene>
<dbReference type="SUPFAM" id="SSF56112">
    <property type="entry name" value="Protein kinase-like (PK-like)"/>
    <property type="match status" value="1"/>
</dbReference>
<dbReference type="PROSITE" id="PS50011">
    <property type="entry name" value="PROTEIN_KINASE_DOM"/>
    <property type="match status" value="1"/>
</dbReference>
<dbReference type="InterPro" id="IPR000719">
    <property type="entry name" value="Prot_kinase_dom"/>
</dbReference>
<dbReference type="PROSITE" id="PS00107">
    <property type="entry name" value="PROTEIN_KINASE_ATP"/>
    <property type="match status" value="1"/>
</dbReference>
<dbReference type="PANTHER" id="PTHR44167:SF18">
    <property type="entry name" value="PROTEIN KINASE DOMAIN-CONTAINING PROTEIN"/>
    <property type="match status" value="1"/>
</dbReference>
<evidence type="ECO:0000313" key="4">
    <source>
        <dbReference type="EMBL" id="KAK2951396.1"/>
    </source>
</evidence>
<dbReference type="Pfam" id="PF00069">
    <property type="entry name" value="Pkinase"/>
    <property type="match status" value="1"/>
</dbReference>
<dbReference type="PANTHER" id="PTHR44167">
    <property type="entry name" value="OVARIAN-SPECIFIC SERINE/THREONINE-PROTEIN KINASE LOK-RELATED"/>
    <property type="match status" value="1"/>
</dbReference>
<name>A0ABQ9XG01_9EUKA</name>
<proteinExistence type="predicted"/>
<feature type="region of interest" description="Disordered" evidence="2">
    <location>
        <begin position="332"/>
        <end position="453"/>
    </location>
</feature>
<dbReference type="Proteomes" id="UP001281761">
    <property type="component" value="Unassembled WGS sequence"/>
</dbReference>
<feature type="binding site" evidence="1">
    <location>
        <position position="48"/>
    </location>
    <ligand>
        <name>ATP</name>
        <dbReference type="ChEBI" id="CHEBI:30616"/>
    </ligand>
</feature>
<evidence type="ECO:0000256" key="1">
    <source>
        <dbReference type="PROSITE-ProRule" id="PRU10141"/>
    </source>
</evidence>
<keyword evidence="1" id="KW-0067">ATP-binding</keyword>
<evidence type="ECO:0000259" key="3">
    <source>
        <dbReference type="PROSITE" id="PS50011"/>
    </source>
</evidence>
<feature type="domain" description="Protein kinase" evidence="3">
    <location>
        <begin position="19"/>
        <end position="285"/>
    </location>
</feature>
<organism evidence="4 5">
    <name type="scientific">Blattamonas nauphoetae</name>
    <dbReference type="NCBI Taxonomy" id="2049346"/>
    <lineage>
        <taxon>Eukaryota</taxon>
        <taxon>Metamonada</taxon>
        <taxon>Preaxostyla</taxon>
        <taxon>Oxymonadida</taxon>
        <taxon>Blattamonas</taxon>
    </lineage>
</organism>
<evidence type="ECO:0000313" key="5">
    <source>
        <dbReference type="Proteomes" id="UP001281761"/>
    </source>
</evidence>
<dbReference type="EMBL" id="JARBJD010000119">
    <property type="protein sequence ID" value="KAK2951396.1"/>
    <property type="molecule type" value="Genomic_DNA"/>
</dbReference>
<evidence type="ECO:0000256" key="2">
    <source>
        <dbReference type="SAM" id="MobiDB-lite"/>
    </source>
</evidence>
<accession>A0ABQ9XG01</accession>
<protein>
    <submittedName>
        <fullName evidence="4">Cytokinesis protein sepH</fullName>
    </submittedName>
</protein>
<dbReference type="InterPro" id="IPR011009">
    <property type="entry name" value="Kinase-like_dom_sf"/>
</dbReference>
<keyword evidence="5" id="KW-1185">Reference proteome</keyword>
<keyword evidence="1" id="KW-0547">Nucleotide-binding</keyword>
<feature type="compositionally biased region" description="Polar residues" evidence="2">
    <location>
        <begin position="390"/>
        <end position="400"/>
    </location>
</feature>
<feature type="compositionally biased region" description="Polar residues" evidence="2">
    <location>
        <begin position="332"/>
        <end position="346"/>
    </location>
</feature>
<sequence>MPPKPKAQKRFEVKVPDPYKFLRTLGQGRFGSVHEVSKPPSDEHFAMKVLPFTCEADFKKNEHEFSKLRDIKHRNVVGFVEAIEGDNTHFVVLELCSHSLHDEMKECRDLGAKMDVVRVYRVMKDILGGLVYLHSRGQIYGDLKGPNVLIGKDGTAKLGCDFGGVVGVGTMKTSNPAECGTMQYWAPEFFKLTMQSDIQIGSSAGDMWAFGLLLLELLTSRSWIVGESSVEIERSVLGFDIDRICEREGIVGEEQTLFSLLLCKNPSQRISSAELIRSNRLQSILGPETPLSRFYAENLTTTRQQLQEAMQATAKEPEALLREQTLQTSKLQIQSLEKAHSSSNTLPAVPKVENQRPTFVDITQDGLLPTPSIKPSPQADSPNPKGGSQRPKSMTIHQNKPSPTPSVTPSPQADSPNPKGGSQRPKSMTIHQNKPSPTPSVKPSPKVEPPIPIPVNPKPNPVVVHLRNVPNPVQTATFTQASFNFTDPSHFRVDNNVITRTDVGRYPSGTPMFSSLFLADTFSDGVISVELTILSLKNGLGGMDFGLMDSNNPTPKLGDQLGGDRVNNSVSLSTSGSLNYNGPTFQSGRECHPRLKEGDRVRMEVDLNSKHRTLQFFVNDNSGQCYMSEIPSSVKIGFTVSKLEISFRIDKISRDFQPKPIPQGMKEVKW</sequence>
<dbReference type="CDD" id="cd00180">
    <property type="entry name" value="PKc"/>
    <property type="match status" value="1"/>
</dbReference>
<feature type="compositionally biased region" description="Pro residues" evidence="2">
    <location>
        <begin position="436"/>
        <end position="453"/>
    </location>
</feature>